<evidence type="ECO:0000256" key="1">
    <source>
        <dbReference type="SAM" id="SignalP"/>
    </source>
</evidence>
<reference evidence="2 3" key="1">
    <citation type="submission" date="2023-07" db="EMBL/GenBank/DDBJ databases">
        <title>Sequencing the genomes of 1000 actinobacteria strains.</title>
        <authorList>
            <person name="Klenk H.-P."/>
        </authorList>
    </citation>
    <scope>NUCLEOTIDE SEQUENCE [LARGE SCALE GENOMIC DNA]</scope>
    <source>
        <strain evidence="2 3">DSM 44508</strain>
    </source>
</reference>
<dbReference type="Gene3D" id="3.40.50.12780">
    <property type="entry name" value="N-terminal domain of ligase-like"/>
    <property type="match status" value="1"/>
</dbReference>
<proteinExistence type="predicted"/>
<dbReference type="SUPFAM" id="SSF56801">
    <property type="entry name" value="Acetyl-CoA synthetase-like"/>
    <property type="match status" value="1"/>
</dbReference>
<evidence type="ECO:0000313" key="3">
    <source>
        <dbReference type="Proteomes" id="UP001183619"/>
    </source>
</evidence>
<keyword evidence="3" id="KW-1185">Reference proteome</keyword>
<comment type="caution">
    <text evidence="2">The sequence shown here is derived from an EMBL/GenBank/DDBJ whole genome shotgun (WGS) entry which is preliminary data.</text>
</comment>
<dbReference type="InterPro" id="IPR042099">
    <property type="entry name" value="ANL_N_sf"/>
</dbReference>
<dbReference type="NCBIfam" id="TIGR03089">
    <property type="entry name" value="TIGR03089 family protein"/>
    <property type="match status" value="1"/>
</dbReference>
<feature type="chain" id="PRO_5046550349" evidence="1">
    <location>
        <begin position="25"/>
        <end position="235"/>
    </location>
</feature>
<name>A0ABU2B8E3_9CORY</name>
<gene>
    <name evidence="2" type="ORF">J2S37_001430</name>
</gene>
<protein>
    <submittedName>
        <fullName evidence="2">Uncharacterized protein (TIGR03089 family)</fullName>
    </submittedName>
</protein>
<accession>A0ABU2B8E3</accession>
<evidence type="ECO:0000313" key="2">
    <source>
        <dbReference type="EMBL" id="MDR7354892.1"/>
    </source>
</evidence>
<feature type="signal peptide" evidence="1">
    <location>
        <begin position="1"/>
        <end position="24"/>
    </location>
</feature>
<keyword evidence="1" id="KW-0732">Signal</keyword>
<dbReference type="EMBL" id="JAVDYF010000001">
    <property type="protein sequence ID" value="MDR7354892.1"/>
    <property type="molecule type" value="Genomic_DNA"/>
</dbReference>
<sequence length="235" mass="25313">MSFCVFSCAAFIVIAMTLLTALLADDPATPRLTFYNETTGARLDFSALTLDNWANKVANMLTDELDLEAGDQITVALPCSWQAACIVLGALRADMTVNFKPDTSATVLFCSPDFQWDDYAADTVLVTDDPFGRGIVELGMDLPDGTIDFGPTVRFYGDQCSLPCPPLAEHANDTCPPHTRLLSTGWQDWDSFCRAIINPLAVVGSAVVVSGPASTERLHHIAGVEKVTASPFDQS</sequence>
<dbReference type="Proteomes" id="UP001183619">
    <property type="component" value="Unassembled WGS sequence"/>
</dbReference>
<organism evidence="2 3">
    <name type="scientific">Corynebacterium felinum</name>
    <dbReference type="NCBI Taxonomy" id="131318"/>
    <lineage>
        <taxon>Bacteria</taxon>
        <taxon>Bacillati</taxon>
        <taxon>Actinomycetota</taxon>
        <taxon>Actinomycetes</taxon>
        <taxon>Mycobacteriales</taxon>
        <taxon>Corynebacteriaceae</taxon>
        <taxon>Corynebacterium</taxon>
    </lineage>
</organism>
<dbReference type="InterPro" id="IPR017523">
    <property type="entry name" value="Rv3268"/>
</dbReference>